<evidence type="ECO:0000313" key="8">
    <source>
        <dbReference type="Proteomes" id="UP000759131"/>
    </source>
</evidence>
<keyword evidence="8" id="KW-1185">Reference proteome</keyword>
<organism evidence="7">
    <name type="scientific">Medioppia subpectinata</name>
    <dbReference type="NCBI Taxonomy" id="1979941"/>
    <lineage>
        <taxon>Eukaryota</taxon>
        <taxon>Metazoa</taxon>
        <taxon>Ecdysozoa</taxon>
        <taxon>Arthropoda</taxon>
        <taxon>Chelicerata</taxon>
        <taxon>Arachnida</taxon>
        <taxon>Acari</taxon>
        <taxon>Acariformes</taxon>
        <taxon>Sarcoptiformes</taxon>
        <taxon>Oribatida</taxon>
        <taxon>Brachypylina</taxon>
        <taxon>Oppioidea</taxon>
        <taxon>Oppiidae</taxon>
        <taxon>Medioppia</taxon>
    </lineage>
</organism>
<evidence type="ECO:0000256" key="1">
    <source>
        <dbReference type="ARBA" id="ARBA00022443"/>
    </source>
</evidence>
<dbReference type="Pfam" id="PF07653">
    <property type="entry name" value="SH3_2"/>
    <property type="match status" value="1"/>
</dbReference>
<dbReference type="EMBL" id="CAJPIZ010000622">
    <property type="protein sequence ID" value="CAG2101894.1"/>
    <property type="molecule type" value="Genomic_DNA"/>
</dbReference>
<accession>A0A7R9KG11</accession>
<feature type="compositionally biased region" description="Basic and acidic residues" evidence="4">
    <location>
        <begin position="222"/>
        <end position="231"/>
    </location>
</feature>
<feature type="compositionally biased region" description="Basic and acidic residues" evidence="4">
    <location>
        <begin position="134"/>
        <end position="144"/>
    </location>
</feature>
<reference evidence="7" key="1">
    <citation type="submission" date="2020-11" db="EMBL/GenBank/DDBJ databases">
        <authorList>
            <person name="Tran Van P."/>
        </authorList>
    </citation>
    <scope>NUCLEOTIDE SEQUENCE</scope>
</reference>
<dbReference type="InterPro" id="IPR036028">
    <property type="entry name" value="SH3-like_dom_sf"/>
</dbReference>
<dbReference type="InterPro" id="IPR001452">
    <property type="entry name" value="SH3_domain"/>
</dbReference>
<dbReference type="PROSITE" id="PS50106">
    <property type="entry name" value="PDZ"/>
    <property type="match status" value="1"/>
</dbReference>
<evidence type="ECO:0000256" key="4">
    <source>
        <dbReference type="SAM" id="MobiDB-lite"/>
    </source>
</evidence>
<evidence type="ECO:0000256" key="3">
    <source>
        <dbReference type="PROSITE-ProRule" id="PRU00192"/>
    </source>
</evidence>
<dbReference type="SMART" id="SM00326">
    <property type="entry name" value="SH3"/>
    <property type="match status" value="1"/>
</dbReference>
<gene>
    <name evidence="7" type="ORF">OSB1V03_LOCUS1935</name>
</gene>
<feature type="compositionally biased region" description="Pro residues" evidence="4">
    <location>
        <begin position="200"/>
        <end position="211"/>
    </location>
</feature>
<dbReference type="Gene3D" id="2.30.42.10">
    <property type="match status" value="1"/>
</dbReference>
<feature type="region of interest" description="Disordered" evidence="4">
    <location>
        <begin position="167"/>
        <end position="186"/>
    </location>
</feature>
<evidence type="ECO:0000256" key="2">
    <source>
        <dbReference type="ARBA" id="ARBA00022737"/>
    </source>
</evidence>
<feature type="region of interest" description="Disordered" evidence="4">
    <location>
        <begin position="105"/>
        <end position="144"/>
    </location>
</feature>
<protein>
    <submittedName>
        <fullName evidence="7">Uncharacterized protein</fullName>
    </submittedName>
</protein>
<dbReference type="PANTHER" id="PTHR23122">
    <property type="entry name" value="MEMBRANE-ASSOCIATED GUANYLATE KINASE MAGUK"/>
    <property type="match status" value="1"/>
</dbReference>
<dbReference type="Gene3D" id="2.30.30.40">
    <property type="entry name" value="SH3 Domains"/>
    <property type="match status" value="1"/>
</dbReference>
<dbReference type="FunFam" id="2.30.42.10:FF:000088">
    <property type="entry name" value="MAGUK p55 subfamily member 5"/>
    <property type="match status" value="1"/>
</dbReference>
<feature type="compositionally biased region" description="Polar residues" evidence="4">
    <location>
        <begin position="117"/>
        <end position="132"/>
    </location>
</feature>
<dbReference type="SUPFAM" id="SSF50044">
    <property type="entry name" value="SH3-domain"/>
    <property type="match status" value="1"/>
</dbReference>
<dbReference type="PROSITE" id="PS50002">
    <property type="entry name" value="SH3"/>
    <property type="match status" value="1"/>
</dbReference>
<keyword evidence="2" id="KW-0677">Repeat</keyword>
<feature type="compositionally biased region" description="Polar residues" evidence="4">
    <location>
        <begin position="167"/>
        <end position="178"/>
    </location>
</feature>
<dbReference type="OrthoDB" id="43580at2759"/>
<evidence type="ECO:0000259" key="6">
    <source>
        <dbReference type="PROSITE" id="PS50106"/>
    </source>
</evidence>
<dbReference type="InterPro" id="IPR036034">
    <property type="entry name" value="PDZ_sf"/>
</dbReference>
<name>A0A7R9KG11_9ACAR</name>
<dbReference type="InterPro" id="IPR035601">
    <property type="entry name" value="MPP5_SH3"/>
</dbReference>
<keyword evidence="1 3" id="KW-0728">SH3 domain</keyword>
<evidence type="ECO:0000259" key="5">
    <source>
        <dbReference type="PROSITE" id="PS50002"/>
    </source>
</evidence>
<dbReference type="EMBL" id="OC855197">
    <property type="protein sequence ID" value="CAD7621464.1"/>
    <property type="molecule type" value="Genomic_DNA"/>
</dbReference>
<feature type="domain" description="SH3" evidence="5">
    <location>
        <begin position="489"/>
        <end position="560"/>
    </location>
</feature>
<dbReference type="InterPro" id="IPR050716">
    <property type="entry name" value="MAGUK"/>
</dbReference>
<feature type="domain" description="PDZ" evidence="6">
    <location>
        <begin position="398"/>
        <end position="479"/>
    </location>
</feature>
<dbReference type="SUPFAM" id="SSF50156">
    <property type="entry name" value="PDZ domain-like"/>
    <property type="match status" value="1"/>
</dbReference>
<feature type="region of interest" description="Disordered" evidence="4">
    <location>
        <begin position="196"/>
        <end position="231"/>
    </location>
</feature>
<dbReference type="SMART" id="SM00228">
    <property type="entry name" value="PDZ"/>
    <property type="match status" value="1"/>
</dbReference>
<sequence length="613" mass="68694">MNALGPGLSVCESNEERVANWRAIDTDIRSLFPWDVWPTPASDPSNLLSIDSSPIDAFVIGSRAREQLQHIARDTNITPRDIAQLSKILSKTSFDCETEETNNKVISNTTTTTATTHQSFSERQQSPPQTSDPSEDHKKNRIDSQEEEIVNYELSDENMELVELSASHSLSPNRQTTGGHRELPVDVPESFVGVVKQTPRYPPPHPPPAPPQRTSSQAPQNEKIRKYSEEISQKKAEEEFLRSSLRGSKKLQQLEHNKPKELEPVVNNAFEADDDDDPQLIDSDTNTAIYTTIMQTQQKQKHRSLPQTVITNAASNTADLVQEVILLLQEEALNTEAAELLEILTRFELEGLCYAYDHIAQSSTVGPIHLSPNHDINVDDKNDVEILDEVIDDSSVKVVRIEKSSCEPLGATVRNEQDGSVIIGRIVKGGAAEKSGLLHENDEILEVNGIEMKGRNVNQVCDLLAEMTGTLTFVIAIRDNVKDCDPSPQQMIHLKALFDYDPDEDLYIPCRELGICFSKGDILHVIDQNDMNWWQAYREGEHDQSLAGLIPSIHFQIQRETMKQSILNDSTNISTINSKNRHNKKTSASALLLNCGKKSTHRKKKNRKSQSTY</sequence>
<dbReference type="InterPro" id="IPR001478">
    <property type="entry name" value="PDZ"/>
</dbReference>
<dbReference type="Pfam" id="PF00595">
    <property type="entry name" value="PDZ"/>
    <property type="match status" value="1"/>
</dbReference>
<evidence type="ECO:0000313" key="7">
    <source>
        <dbReference type="EMBL" id="CAD7621464.1"/>
    </source>
</evidence>
<proteinExistence type="predicted"/>
<dbReference type="AlphaFoldDB" id="A0A7R9KG11"/>
<dbReference type="CDD" id="cd12036">
    <property type="entry name" value="SH3_MPP5"/>
    <property type="match status" value="1"/>
</dbReference>
<dbReference type="CDD" id="cd06798">
    <property type="entry name" value="PDZ_MPP5-like"/>
    <property type="match status" value="1"/>
</dbReference>
<dbReference type="Proteomes" id="UP000759131">
    <property type="component" value="Unassembled WGS sequence"/>
</dbReference>